<keyword evidence="2" id="KW-1185">Reference proteome</keyword>
<comment type="caution">
    <text evidence="1">The sequence shown here is derived from an EMBL/GenBank/DDBJ whole genome shotgun (WGS) entry which is preliminary data.</text>
</comment>
<name>A0A7D9ETP9_PARCT</name>
<dbReference type="AlphaFoldDB" id="A0A7D9ETP9"/>
<dbReference type="PROSITE" id="PS51257">
    <property type="entry name" value="PROKAR_LIPOPROTEIN"/>
    <property type="match status" value="1"/>
</dbReference>
<protein>
    <submittedName>
        <fullName evidence="1">Uncharacterized protein</fullName>
    </submittedName>
</protein>
<reference evidence="1" key="1">
    <citation type="submission" date="2020-04" db="EMBL/GenBank/DDBJ databases">
        <authorList>
            <person name="Alioto T."/>
            <person name="Alioto T."/>
            <person name="Gomez Garrido J."/>
        </authorList>
    </citation>
    <scope>NUCLEOTIDE SEQUENCE</scope>
    <source>
        <strain evidence="1">A484AB</strain>
    </source>
</reference>
<evidence type="ECO:0000313" key="2">
    <source>
        <dbReference type="Proteomes" id="UP001152795"/>
    </source>
</evidence>
<organism evidence="1 2">
    <name type="scientific">Paramuricea clavata</name>
    <name type="common">Red gorgonian</name>
    <name type="synonym">Violescent sea-whip</name>
    <dbReference type="NCBI Taxonomy" id="317549"/>
    <lineage>
        <taxon>Eukaryota</taxon>
        <taxon>Metazoa</taxon>
        <taxon>Cnidaria</taxon>
        <taxon>Anthozoa</taxon>
        <taxon>Octocorallia</taxon>
        <taxon>Malacalcyonacea</taxon>
        <taxon>Plexauridae</taxon>
        <taxon>Paramuricea</taxon>
    </lineage>
</organism>
<sequence length="90" mass="10287">MQKETCTTVDKDGVKEVTYLISAALIFLVSCVTFSIVFTMLSISEIIRTRRHAELSKRVERIQLHGQTYPDPITAPSYRGSASFSKYYKY</sequence>
<accession>A0A7D9ETP9</accession>
<dbReference type="EMBL" id="CACRXK020009359">
    <property type="protein sequence ID" value="CAB4017010.1"/>
    <property type="molecule type" value="Genomic_DNA"/>
</dbReference>
<proteinExistence type="predicted"/>
<dbReference type="Proteomes" id="UP001152795">
    <property type="component" value="Unassembled WGS sequence"/>
</dbReference>
<gene>
    <name evidence="1" type="ORF">PACLA_8A013812</name>
</gene>
<evidence type="ECO:0000313" key="1">
    <source>
        <dbReference type="EMBL" id="CAB4017010.1"/>
    </source>
</evidence>